<reference evidence="2" key="2">
    <citation type="submission" date="2020-09" db="EMBL/GenBank/DDBJ databases">
        <authorList>
            <person name="Sun Q."/>
            <person name="Kim S."/>
        </authorList>
    </citation>
    <scope>NUCLEOTIDE SEQUENCE</scope>
    <source>
        <strain evidence="2">KCTC 42731</strain>
    </source>
</reference>
<dbReference type="AlphaFoldDB" id="A0A919EGZ6"/>
<dbReference type="Proteomes" id="UP000623842">
    <property type="component" value="Unassembled WGS sequence"/>
</dbReference>
<evidence type="ECO:0000313" key="3">
    <source>
        <dbReference type="Proteomes" id="UP000623842"/>
    </source>
</evidence>
<accession>A0A919EGZ6</accession>
<dbReference type="EMBL" id="BNCK01000001">
    <property type="protein sequence ID" value="GHF81727.1"/>
    <property type="molecule type" value="Genomic_DNA"/>
</dbReference>
<name>A0A919EGZ6_9GAMM</name>
<proteinExistence type="predicted"/>
<keyword evidence="3" id="KW-1185">Reference proteome</keyword>
<evidence type="ECO:0000313" key="2">
    <source>
        <dbReference type="EMBL" id="GHF81727.1"/>
    </source>
</evidence>
<reference evidence="2" key="1">
    <citation type="journal article" date="2014" name="Int. J. Syst. Evol. Microbiol.">
        <title>Complete genome sequence of Corynebacterium casei LMG S-19264T (=DSM 44701T), isolated from a smear-ripened cheese.</title>
        <authorList>
            <consortium name="US DOE Joint Genome Institute (JGI-PGF)"/>
            <person name="Walter F."/>
            <person name="Albersmeier A."/>
            <person name="Kalinowski J."/>
            <person name="Ruckert C."/>
        </authorList>
    </citation>
    <scope>NUCLEOTIDE SEQUENCE</scope>
    <source>
        <strain evidence="2">KCTC 42731</strain>
    </source>
</reference>
<feature type="chain" id="PRO_5037908091" evidence="1">
    <location>
        <begin position="22"/>
        <end position="156"/>
    </location>
</feature>
<organism evidence="2 3">
    <name type="scientific">Thalassotalea marina</name>
    <dbReference type="NCBI Taxonomy" id="1673741"/>
    <lineage>
        <taxon>Bacteria</taxon>
        <taxon>Pseudomonadati</taxon>
        <taxon>Pseudomonadota</taxon>
        <taxon>Gammaproteobacteria</taxon>
        <taxon>Alteromonadales</taxon>
        <taxon>Colwelliaceae</taxon>
        <taxon>Thalassotalea</taxon>
    </lineage>
</organism>
<gene>
    <name evidence="2" type="ORF">GCM10017161_06520</name>
</gene>
<comment type="caution">
    <text evidence="2">The sequence shown here is derived from an EMBL/GenBank/DDBJ whole genome shotgun (WGS) entry which is preliminary data.</text>
</comment>
<sequence>MKSAMKLLLMLMLFNSVSSIAQSFDWLKPIKHENATAYIAKDGHWLIDTSSIQLLPNKSGKFSEYIKRVRKAPTAQMAAKVVLQQIADTSKNSTTGYISVNDELNFYYTPIVEAKSPAATHMPTTSLLLRHYRKDIKQVMEIVLAEVNAIKKVVDI</sequence>
<protein>
    <submittedName>
        <fullName evidence="2">Uncharacterized protein</fullName>
    </submittedName>
</protein>
<evidence type="ECO:0000256" key="1">
    <source>
        <dbReference type="SAM" id="SignalP"/>
    </source>
</evidence>
<dbReference type="RefSeq" id="WP_189767268.1">
    <property type="nucleotide sequence ID" value="NZ_BNCK01000001.1"/>
</dbReference>
<keyword evidence="1" id="KW-0732">Signal</keyword>
<feature type="signal peptide" evidence="1">
    <location>
        <begin position="1"/>
        <end position="21"/>
    </location>
</feature>